<dbReference type="OrthoDB" id="5296483at2"/>
<feature type="domain" description="HTH merR-type" evidence="3">
    <location>
        <begin position="1"/>
        <end position="69"/>
    </location>
</feature>
<dbReference type="EMBL" id="RJKE01000001">
    <property type="protein sequence ID" value="ROO85413.1"/>
    <property type="molecule type" value="Genomic_DNA"/>
</dbReference>
<dbReference type="SMART" id="SM00422">
    <property type="entry name" value="HTH_MERR"/>
    <property type="match status" value="1"/>
</dbReference>
<dbReference type="AlphaFoldDB" id="A0A3N1CVT5"/>
<sequence length="156" mass="16310">MRIGDAAAVTGTTPRALRFYEERGLLTVPRTPSGQREYGPPELGRIRTIRLLLSLGLTVEDVHSSAARLDAFEGDGLPAHGGPACDASQGIAAARLAALDSEIARLTVLRTRLAEALALPCRPTTGGVPGGREAADPPVREGLPGAFGTRPPMLRP</sequence>
<evidence type="ECO:0000313" key="5">
    <source>
        <dbReference type="Proteomes" id="UP000272400"/>
    </source>
</evidence>
<organism evidence="4 5">
    <name type="scientific">Actinocorallia herbida</name>
    <dbReference type="NCBI Taxonomy" id="58109"/>
    <lineage>
        <taxon>Bacteria</taxon>
        <taxon>Bacillati</taxon>
        <taxon>Actinomycetota</taxon>
        <taxon>Actinomycetes</taxon>
        <taxon>Streptosporangiales</taxon>
        <taxon>Thermomonosporaceae</taxon>
        <taxon>Actinocorallia</taxon>
    </lineage>
</organism>
<dbReference type="InterPro" id="IPR009061">
    <property type="entry name" value="DNA-bd_dom_put_sf"/>
</dbReference>
<reference evidence="4 5" key="1">
    <citation type="submission" date="2018-11" db="EMBL/GenBank/DDBJ databases">
        <title>Sequencing the genomes of 1000 actinobacteria strains.</title>
        <authorList>
            <person name="Klenk H.-P."/>
        </authorList>
    </citation>
    <scope>NUCLEOTIDE SEQUENCE [LARGE SCALE GENOMIC DNA]</scope>
    <source>
        <strain evidence="4 5">DSM 44254</strain>
    </source>
</reference>
<keyword evidence="1 4" id="KW-0238">DNA-binding</keyword>
<evidence type="ECO:0000313" key="4">
    <source>
        <dbReference type="EMBL" id="ROO85413.1"/>
    </source>
</evidence>
<gene>
    <name evidence="4" type="ORF">EDD29_2957</name>
</gene>
<dbReference type="Gene3D" id="1.10.1660.10">
    <property type="match status" value="1"/>
</dbReference>
<dbReference type="PROSITE" id="PS50937">
    <property type="entry name" value="HTH_MERR_2"/>
    <property type="match status" value="1"/>
</dbReference>
<dbReference type="GO" id="GO:0003677">
    <property type="term" value="F:DNA binding"/>
    <property type="evidence" value="ECO:0007669"/>
    <property type="project" value="UniProtKB-KW"/>
</dbReference>
<dbReference type="InterPro" id="IPR047057">
    <property type="entry name" value="MerR_fam"/>
</dbReference>
<name>A0A3N1CVT5_9ACTN</name>
<dbReference type="SUPFAM" id="SSF46955">
    <property type="entry name" value="Putative DNA-binding domain"/>
    <property type="match status" value="1"/>
</dbReference>
<dbReference type="RefSeq" id="WP_123664924.1">
    <property type="nucleotide sequence ID" value="NZ_RJKE01000001.1"/>
</dbReference>
<evidence type="ECO:0000259" key="3">
    <source>
        <dbReference type="PROSITE" id="PS50937"/>
    </source>
</evidence>
<dbReference type="PANTHER" id="PTHR30204:SF93">
    <property type="entry name" value="HTH MERR-TYPE DOMAIN-CONTAINING PROTEIN"/>
    <property type="match status" value="1"/>
</dbReference>
<dbReference type="Pfam" id="PF13411">
    <property type="entry name" value="MerR_1"/>
    <property type="match status" value="1"/>
</dbReference>
<comment type="caution">
    <text evidence="4">The sequence shown here is derived from an EMBL/GenBank/DDBJ whole genome shotgun (WGS) entry which is preliminary data.</text>
</comment>
<dbReference type="PRINTS" id="PR00040">
    <property type="entry name" value="HTHMERR"/>
</dbReference>
<dbReference type="GO" id="GO:0003700">
    <property type="term" value="F:DNA-binding transcription factor activity"/>
    <property type="evidence" value="ECO:0007669"/>
    <property type="project" value="InterPro"/>
</dbReference>
<evidence type="ECO:0000256" key="2">
    <source>
        <dbReference type="SAM" id="MobiDB-lite"/>
    </source>
</evidence>
<evidence type="ECO:0000256" key="1">
    <source>
        <dbReference type="ARBA" id="ARBA00023125"/>
    </source>
</evidence>
<feature type="region of interest" description="Disordered" evidence="2">
    <location>
        <begin position="124"/>
        <end position="156"/>
    </location>
</feature>
<protein>
    <submittedName>
        <fullName evidence="4">DNA-binding transcriptional MerR regulator</fullName>
    </submittedName>
</protein>
<accession>A0A3N1CVT5</accession>
<dbReference type="InterPro" id="IPR000551">
    <property type="entry name" value="MerR-type_HTH_dom"/>
</dbReference>
<keyword evidence="5" id="KW-1185">Reference proteome</keyword>
<proteinExistence type="predicted"/>
<dbReference type="Proteomes" id="UP000272400">
    <property type="component" value="Unassembled WGS sequence"/>
</dbReference>
<dbReference type="PANTHER" id="PTHR30204">
    <property type="entry name" value="REDOX-CYCLING DRUG-SENSING TRANSCRIPTIONAL ACTIVATOR SOXR"/>
    <property type="match status" value="1"/>
</dbReference>